<keyword evidence="3 11" id="KW-0285">Flavoprotein</keyword>
<dbReference type="InterPro" id="IPR017938">
    <property type="entry name" value="Riboflavin_synthase-like_b-brl"/>
</dbReference>
<keyword evidence="6 11" id="KW-0274">FAD</keyword>
<evidence type="ECO:0000256" key="1">
    <source>
        <dbReference type="ARBA" id="ARBA00006422"/>
    </source>
</evidence>
<dbReference type="InterPro" id="IPR039261">
    <property type="entry name" value="FNR_nucleotide-bd"/>
</dbReference>
<comment type="cofactor">
    <cofactor evidence="11">
        <name>FAD</name>
        <dbReference type="ChEBI" id="CHEBI:57692"/>
    </cofactor>
    <text evidence="11">Binds 1 FAD per subunit.</text>
</comment>
<feature type="binding site" evidence="12">
    <location>
        <position position="240"/>
    </location>
    <ligand>
        <name>[2Fe-2S] cluster</name>
        <dbReference type="ChEBI" id="CHEBI:190135"/>
    </ligand>
</feature>
<dbReference type="GO" id="GO:0046872">
    <property type="term" value="F:metal ion binding"/>
    <property type="evidence" value="ECO:0007669"/>
    <property type="project" value="UniProtKB-KW"/>
</dbReference>
<keyword evidence="7" id="KW-0249">Electron transport</keyword>
<name>A0A5D0MGT6_9BACT</name>
<gene>
    <name evidence="14" type="ORF">FXF47_05995</name>
</gene>
<dbReference type="GO" id="GO:0016491">
    <property type="term" value="F:oxidoreductase activity"/>
    <property type="evidence" value="ECO:0007669"/>
    <property type="project" value="InterPro"/>
</dbReference>
<evidence type="ECO:0000256" key="12">
    <source>
        <dbReference type="PIRSR" id="PIRSR006816-2"/>
    </source>
</evidence>
<dbReference type="Gene3D" id="3.40.50.80">
    <property type="entry name" value="Nucleotide-binding domain of ferredoxin-NADP reductase (FNR) module"/>
    <property type="match status" value="1"/>
</dbReference>
<dbReference type="Proteomes" id="UP000324143">
    <property type="component" value="Unassembled WGS sequence"/>
</dbReference>
<keyword evidence="15" id="KW-1185">Reference proteome</keyword>
<reference evidence="14" key="1">
    <citation type="submission" date="2019-08" db="EMBL/GenBank/DDBJ databases">
        <title>Genomic characterization of a novel candidate phylum (ARYD3) from a high temperature, high salinity tertiary oil reservoir in north central Oklahoma, USA.</title>
        <authorList>
            <person name="Youssef N.H."/>
            <person name="Yadav A."/>
            <person name="Elshahed M.S."/>
        </authorList>
    </citation>
    <scope>NUCLEOTIDE SEQUENCE [LARGE SCALE GENOMIC DNA]</scope>
    <source>
        <strain evidence="14">ARYD3</strain>
    </source>
</reference>
<evidence type="ECO:0000259" key="13">
    <source>
        <dbReference type="PROSITE" id="PS51384"/>
    </source>
</evidence>
<dbReference type="GO" id="GO:0006221">
    <property type="term" value="P:pyrimidine nucleotide biosynthetic process"/>
    <property type="evidence" value="ECO:0007669"/>
    <property type="project" value="InterPro"/>
</dbReference>
<dbReference type="Gene3D" id="2.40.30.10">
    <property type="entry name" value="Translation factors"/>
    <property type="match status" value="1"/>
</dbReference>
<evidence type="ECO:0000256" key="4">
    <source>
        <dbReference type="ARBA" id="ARBA00022714"/>
    </source>
</evidence>
<protein>
    <submittedName>
        <fullName evidence="14">Sulfide/dihydroorotate dehydrogenase-like FAD/NAD-binding protein</fullName>
    </submittedName>
</protein>
<evidence type="ECO:0000313" key="14">
    <source>
        <dbReference type="EMBL" id="TYB31105.1"/>
    </source>
</evidence>
<dbReference type="GO" id="GO:0050660">
    <property type="term" value="F:flavin adenine dinucleotide binding"/>
    <property type="evidence" value="ECO:0007669"/>
    <property type="project" value="InterPro"/>
</dbReference>
<dbReference type="InterPro" id="IPR019480">
    <property type="entry name" value="Dihydroorotate_DH_Fe-S-bd"/>
</dbReference>
<dbReference type="PROSITE" id="PS51384">
    <property type="entry name" value="FAD_FR"/>
    <property type="match status" value="1"/>
</dbReference>
<dbReference type="Pfam" id="PF00175">
    <property type="entry name" value="NAD_binding_1"/>
    <property type="match status" value="1"/>
</dbReference>
<keyword evidence="8 12" id="KW-0408">Iron</keyword>
<feature type="binding site" evidence="11">
    <location>
        <begin position="63"/>
        <end position="65"/>
    </location>
    <ligand>
        <name>FAD</name>
        <dbReference type="ChEBI" id="CHEBI:57692"/>
    </ligand>
</feature>
<comment type="caution">
    <text evidence="14">The sequence shown here is derived from an EMBL/GenBank/DDBJ whole genome shotgun (WGS) entry which is preliminary data.</text>
</comment>
<dbReference type="Pfam" id="PF10418">
    <property type="entry name" value="DHODB_Fe-S_bind"/>
    <property type="match status" value="1"/>
</dbReference>
<dbReference type="PANTHER" id="PTHR43513">
    <property type="entry name" value="DIHYDROOROTATE DEHYDROGENASE B (NAD(+)), ELECTRON TRANSFER SUBUNIT"/>
    <property type="match status" value="1"/>
</dbReference>
<accession>A0A5D0MGT6</accession>
<dbReference type="Gene3D" id="2.10.240.10">
    <property type="entry name" value="Dihydroorotate dehydrogenase, electron transfer subunit"/>
    <property type="match status" value="1"/>
</dbReference>
<dbReference type="EMBL" id="VSIX01000056">
    <property type="protein sequence ID" value="TYB31105.1"/>
    <property type="molecule type" value="Genomic_DNA"/>
</dbReference>
<comment type="cofactor">
    <cofactor evidence="10">
        <name>[2Fe-2S] cluster</name>
        <dbReference type="ChEBI" id="CHEBI:190135"/>
    </cofactor>
</comment>
<proteinExistence type="inferred from homology"/>
<feature type="domain" description="FAD-binding FR-type" evidence="13">
    <location>
        <begin position="1"/>
        <end position="96"/>
    </location>
</feature>
<comment type="cofactor">
    <cofactor evidence="12">
        <name>[2Fe-2S] cluster</name>
        <dbReference type="ChEBI" id="CHEBI:190135"/>
    </cofactor>
    <text evidence="12">Binds 1 [2Fe-2S] cluster per subunit.</text>
</comment>
<evidence type="ECO:0000256" key="8">
    <source>
        <dbReference type="ARBA" id="ARBA00023004"/>
    </source>
</evidence>
<evidence type="ECO:0000256" key="10">
    <source>
        <dbReference type="ARBA" id="ARBA00034078"/>
    </source>
</evidence>
<evidence type="ECO:0000313" key="15">
    <source>
        <dbReference type="Proteomes" id="UP000324143"/>
    </source>
</evidence>
<dbReference type="SUPFAM" id="SSF63380">
    <property type="entry name" value="Riboflavin synthase domain-like"/>
    <property type="match status" value="1"/>
</dbReference>
<keyword evidence="2" id="KW-0813">Transport</keyword>
<dbReference type="InterPro" id="IPR037117">
    <property type="entry name" value="Dihydroorotate_DH_ele_sf"/>
</dbReference>
<feature type="binding site" evidence="12">
    <location>
        <position position="225"/>
    </location>
    <ligand>
        <name>[2Fe-2S] cluster</name>
        <dbReference type="ChEBI" id="CHEBI:190135"/>
    </ligand>
</feature>
<evidence type="ECO:0000256" key="5">
    <source>
        <dbReference type="ARBA" id="ARBA00022723"/>
    </source>
</evidence>
<dbReference type="CDD" id="cd06219">
    <property type="entry name" value="DHOD_e_trans_like1"/>
    <property type="match status" value="1"/>
</dbReference>
<feature type="binding site" evidence="12">
    <location>
        <position position="228"/>
    </location>
    <ligand>
        <name>[2Fe-2S] cluster</name>
        <dbReference type="ChEBI" id="CHEBI:190135"/>
    </ligand>
</feature>
<dbReference type="InterPro" id="IPR017927">
    <property type="entry name" value="FAD-bd_FR_type"/>
</dbReference>
<keyword evidence="9 12" id="KW-0411">Iron-sulfur</keyword>
<dbReference type="SUPFAM" id="SSF52343">
    <property type="entry name" value="Ferredoxin reductase-like, C-terminal NADP-linked domain"/>
    <property type="match status" value="1"/>
</dbReference>
<evidence type="ECO:0000256" key="6">
    <source>
        <dbReference type="ARBA" id="ARBA00022827"/>
    </source>
</evidence>
<sequence>MRNQIVKKEKIASKTYSFWIYHPEIVSHYKPGQFIILRVTEKGERIPLTIVEVDREKEIFRIIFQVVGKSTRLLSKIDENEMILDILGPLGNEVRINKDVANILFVGGGIGIAPLFSKIKEFLKEKKLKGSVILGARSSENLILENEILEITRNIYITTDDGSKGKKGFVTDALRDLLNTNEDIDLVISAGPVKMMKKTVEIAKKNKIDILVSLNTLMIDGTGMCGGCRIEYDNKTRFTCVDGPVFDGYKVNFQQLIKRNNQYHSHECKIKNLEDNL</sequence>
<dbReference type="PIRSF" id="PIRSF006816">
    <property type="entry name" value="Cyc3_hyd_g"/>
    <property type="match status" value="1"/>
</dbReference>
<dbReference type="PANTHER" id="PTHR43513:SF3">
    <property type="entry name" value="DIHYDROOROTATE DEHYDROGENASE B (NAD(+)), ELECTRON TRANSFER SUBUNIT-RELATED"/>
    <property type="match status" value="1"/>
</dbReference>
<evidence type="ECO:0000256" key="2">
    <source>
        <dbReference type="ARBA" id="ARBA00022448"/>
    </source>
</evidence>
<evidence type="ECO:0000256" key="9">
    <source>
        <dbReference type="ARBA" id="ARBA00023014"/>
    </source>
</evidence>
<dbReference type="InterPro" id="IPR050353">
    <property type="entry name" value="PyrK_electron_transfer"/>
</dbReference>
<comment type="similarity">
    <text evidence="1">Belongs to the PyrK family.</text>
</comment>
<dbReference type="InterPro" id="IPR012165">
    <property type="entry name" value="Cyt_c3_hydrogenase_gsu"/>
</dbReference>
<organism evidence="14 15">
    <name type="scientific">Candidatus Mcinerneyibacterium aminivorans</name>
    <dbReference type="NCBI Taxonomy" id="2703815"/>
    <lineage>
        <taxon>Bacteria</taxon>
        <taxon>Candidatus Macinerneyibacteriota</taxon>
        <taxon>Candidatus Mcinerneyibacteria</taxon>
        <taxon>Candidatus Mcinerneyibacteriales</taxon>
        <taxon>Candidatus Mcinerneyibacteriaceae</taxon>
        <taxon>Candidatus Mcinerneyibacterium</taxon>
    </lineage>
</organism>
<keyword evidence="4 12" id="KW-0001">2Fe-2S</keyword>
<dbReference type="AlphaFoldDB" id="A0A5D0MGT6"/>
<dbReference type="NCBIfam" id="NF004862">
    <property type="entry name" value="PRK06222.1"/>
    <property type="match status" value="1"/>
</dbReference>
<evidence type="ECO:0000256" key="7">
    <source>
        <dbReference type="ARBA" id="ARBA00022982"/>
    </source>
</evidence>
<dbReference type="InterPro" id="IPR001433">
    <property type="entry name" value="OxRdtase_FAD/NAD-bd"/>
</dbReference>
<dbReference type="GO" id="GO:0051537">
    <property type="term" value="F:2 iron, 2 sulfur cluster binding"/>
    <property type="evidence" value="ECO:0007669"/>
    <property type="project" value="UniProtKB-KW"/>
</dbReference>
<keyword evidence="5 12" id="KW-0479">Metal-binding</keyword>
<evidence type="ECO:0000256" key="3">
    <source>
        <dbReference type="ARBA" id="ARBA00022630"/>
    </source>
</evidence>
<evidence type="ECO:0000256" key="11">
    <source>
        <dbReference type="PIRSR" id="PIRSR006816-1"/>
    </source>
</evidence>